<dbReference type="Pfam" id="PF00595">
    <property type="entry name" value="PDZ"/>
    <property type="match status" value="1"/>
</dbReference>
<dbReference type="GO" id="GO:0016323">
    <property type="term" value="C:basolateral plasma membrane"/>
    <property type="evidence" value="ECO:0007669"/>
    <property type="project" value="TreeGrafter"/>
</dbReference>
<feature type="compositionally biased region" description="Polar residues" evidence="1">
    <location>
        <begin position="745"/>
        <end position="758"/>
    </location>
</feature>
<dbReference type="GO" id="GO:0097120">
    <property type="term" value="P:receptor localization to synapse"/>
    <property type="evidence" value="ECO:0007669"/>
    <property type="project" value="TreeGrafter"/>
</dbReference>
<evidence type="ECO:0000259" key="2">
    <source>
        <dbReference type="PROSITE" id="PS50106"/>
    </source>
</evidence>
<dbReference type="EMBL" id="CAXLJL010000711">
    <property type="protein sequence ID" value="CAL5140359.1"/>
    <property type="molecule type" value="Genomic_DNA"/>
</dbReference>
<dbReference type="Proteomes" id="UP001497525">
    <property type="component" value="Unassembled WGS sequence"/>
</dbReference>
<feature type="compositionally biased region" description="Polar residues" evidence="1">
    <location>
        <begin position="770"/>
        <end position="788"/>
    </location>
</feature>
<proteinExistence type="predicted"/>
<sequence length="1009" mass="112865">MSPTDSNQQPQGKKLCSAAADDNEPLIEFTPPYRVFAQDVAASELPKPCRMNINQRILKIELILPELHWSPQAATTVRPKRLRKWPLRIFYCVDDYDPTEQSILSVTDGTQFTGEDSEDPVRSATPERGFRGRWIRGNTHQQPDNGELWYRISSQRVQISVLLELKSNTSQKENSSDYSVRSSATSLYYSTNYSTSSLSLPECPRYYYWDSSILRHPIDVRSSRLIVGEEKVVLLLTIASSNRRQRVWMPNELRSLESRNMYTHTSTKPLQLAPRRSVSQIAQDRELAEKIDYPDHAYVSDGDHSPYFTVVIERTYGQSLGLTLVEKPTSFTGGTVNPFRCDTGIFIKGIIKGGLAEQSGKLRVGDQLLAVNSVSVLQTGRNNTSSVKIRARTLDSTMDCNTKKNPLLSLSETNTINKPGMKISENMGKSLSCYSSAYPFAVRLLRQAIGPVILSMHRQETESMAGVGQIPHDQTTEVSIVDGLSNSRSEPDKIHRNATEEIQPPVLSSEEVSEIVADEKLKDVTIPNILVTELAEDVVEFESVDVNTWKSGQLPLFPQSEALKSKLHIGEAVFSEHINKIQVSAVTVNEELVTGLVAQVHTKKSVRKKSVRSVHITKGSTETNSRHPHPSANSEEKLTSRYFEWVGERATNDLAHSPVPKAKEAKASSDEAPKRKPHPRQAVQHQSKVPKMTKTSGTRHQTHNLPKASSAAKGRNPPDIPILVSKIEDDQPETPFNSPAVEPNGLQSTSALQTGDNETNGKKIGGEITPKNSGNLPGHSNPTPITPNHTRHKRTNGRKRVPSARQHVKQQQNHQQRYQELSPSPQENAMQNIANNLNQSKLQSRLSTLEEYFTQNMSLATVPLDSPTDVKEVEAFHDILESLTDEEWKTLLHVVMHPDIVGTNDQTPSPYEQGIHSPGNEEEDLHPRNDMDEEKSPSNMNRNRYVKHTPTVEKKNHRQPGRSAKRAQSFKSVDSKGIGKSGQPEPRYSLVPNTSQRGKRTSVRERQDQ</sequence>
<dbReference type="Gene3D" id="2.30.42.10">
    <property type="match status" value="1"/>
</dbReference>
<name>A0AAV2TV48_CALDB</name>
<dbReference type="InterPro" id="IPR001478">
    <property type="entry name" value="PDZ"/>
</dbReference>
<dbReference type="CDD" id="cd00136">
    <property type="entry name" value="PDZ_canonical"/>
    <property type="match status" value="1"/>
</dbReference>
<dbReference type="GO" id="GO:0019901">
    <property type="term" value="F:protein kinase binding"/>
    <property type="evidence" value="ECO:0007669"/>
    <property type="project" value="TreeGrafter"/>
</dbReference>
<evidence type="ECO:0000313" key="3">
    <source>
        <dbReference type="EMBL" id="CAL5140359.1"/>
    </source>
</evidence>
<dbReference type="AlphaFoldDB" id="A0AAV2TV48"/>
<protein>
    <recommendedName>
        <fullName evidence="2">PDZ domain-containing protein</fullName>
    </recommendedName>
</protein>
<accession>A0AAV2TV48</accession>
<evidence type="ECO:0000256" key="1">
    <source>
        <dbReference type="SAM" id="MobiDB-lite"/>
    </source>
</evidence>
<dbReference type="PANTHER" id="PTHR23119:SF44">
    <property type="entry name" value="PROTEIN LAP4"/>
    <property type="match status" value="1"/>
</dbReference>
<dbReference type="PANTHER" id="PTHR23119">
    <property type="entry name" value="DISCS LARGE"/>
    <property type="match status" value="1"/>
</dbReference>
<dbReference type="GO" id="GO:0045197">
    <property type="term" value="P:establishment or maintenance of epithelial cell apical/basal polarity"/>
    <property type="evidence" value="ECO:0007669"/>
    <property type="project" value="TreeGrafter"/>
</dbReference>
<feature type="region of interest" description="Disordered" evidence="1">
    <location>
        <begin position="607"/>
        <end position="637"/>
    </location>
</feature>
<feature type="compositionally biased region" description="Basic residues" evidence="1">
    <location>
        <begin position="955"/>
        <end position="965"/>
    </location>
</feature>
<dbReference type="PROSITE" id="PS50106">
    <property type="entry name" value="PDZ"/>
    <property type="match status" value="1"/>
</dbReference>
<evidence type="ECO:0000313" key="4">
    <source>
        <dbReference type="Proteomes" id="UP001497525"/>
    </source>
</evidence>
<dbReference type="SUPFAM" id="SSF50156">
    <property type="entry name" value="PDZ domain-like"/>
    <property type="match status" value="1"/>
</dbReference>
<feature type="region of interest" description="Disordered" evidence="1">
    <location>
        <begin position="900"/>
        <end position="1009"/>
    </location>
</feature>
<feature type="compositionally biased region" description="Basic residues" evidence="1">
    <location>
        <begin position="789"/>
        <end position="808"/>
    </location>
</feature>
<dbReference type="SMART" id="SM00228">
    <property type="entry name" value="PDZ"/>
    <property type="match status" value="1"/>
</dbReference>
<feature type="domain" description="PDZ" evidence="2">
    <location>
        <begin position="309"/>
        <end position="378"/>
    </location>
</feature>
<dbReference type="GO" id="GO:0098609">
    <property type="term" value="P:cell-cell adhesion"/>
    <property type="evidence" value="ECO:0007669"/>
    <property type="project" value="TreeGrafter"/>
</dbReference>
<feature type="compositionally biased region" description="Basic and acidic residues" evidence="1">
    <location>
        <begin position="925"/>
        <end position="936"/>
    </location>
</feature>
<dbReference type="InterPro" id="IPR050614">
    <property type="entry name" value="Synaptic_Scaffolding_LAP-MAGUK"/>
</dbReference>
<gene>
    <name evidence="3" type="ORF">CDAUBV1_LOCUS15687</name>
</gene>
<organism evidence="3 4">
    <name type="scientific">Calicophoron daubneyi</name>
    <name type="common">Rumen fluke</name>
    <name type="synonym">Paramphistomum daubneyi</name>
    <dbReference type="NCBI Taxonomy" id="300641"/>
    <lineage>
        <taxon>Eukaryota</taxon>
        <taxon>Metazoa</taxon>
        <taxon>Spiralia</taxon>
        <taxon>Lophotrochozoa</taxon>
        <taxon>Platyhelminthes</taxon>
        <taxon>Trematoda</taxon>
        <taxon>Digenea</taxon>
        <taxon>Plagiorchiida</taxon>
        <taxon>Pronocephalata</taxon>
        <taxon>Paramphistomoidea</taxon>
        <taxon>Paramphistomidae</taxon>
        <taxon>Calicophoron</taxon>
    </lineage>
</organism>
<feature type="region of interest" description="Disordered" evidence="1">
    <location>
        <begin position="653"/>
        <end position="825"/>
    </location>
</feature>
<feature type="compositionally biased region" description="Basic and acidic residues" evidence="1">
    <location>
        <begin position="661"/>
        <end position="674"/>
    </location>
</feature>
<dbReference type="GO" id="GO:0043113">
    <property type="term" value="P:receptor clustering"/>
    <property type="evidence" value="ECO:0007669"/>
    <property type="project" value="TreeGrafter"/>
</dbReference>
<reference evidence="3" key="1">
    <citation type="submission" date="2024-06" db="EMBL/GenBank/DDBJ databases">
        <authorList>
            <person name="Liu X."/>
            <person name="Lenzi L."/>
            <person name="Haldenby T S."/>
            <person name="Uol C."/>
        </authorList>
    </citation>
    <scope>NUCLEOTIDE SEQUENCE</scope>
</reference>
<dbReference type="GO" id="GO:0005912">
    <property type="term" value="C:adherens junction"/>
    <property type="evidence" value="ECO:0007669"/>
    <property type="project" value="TreeGrafter"/>
</dbReference>
<comment type="caution">
    <text evidence="3">The sequence shown here is derived from an EMBL/GenBank/DDBJ whole genome shotgun (WGS) entry which is preliminary data.</text>
</comment>
<dbReference type="InterPro" id="IPR036034">
    <property type="entry name" value="PDZ_sf"/>
</dbReference>
<feature type="compositionally biased region" description="Low complexity" evidence="1">
    <location>
        <begin position="809"/>
        <end position="819"/>
    </location>
</feature>
<feature type="compositionally biased region" description="Polar residues" evidence="1">
    <location>
        <begin position="683"/>
        <end position="699"/>
    </location>
</feature>